<dbReference type="PANTHER" id="PTHR32071:SF57">
    <property type="entry name" value="C4-DICARBOXYLATE TRANSPORT TRANSCRIPTIONAL REGULATORY PROTEIN DCTD"/>
    <property type="match status" value="1"/>
</dbReference>
<keyword evidence="2" id="KW-0058">Aromatic hydrocarbons catabolism</keyword>
<evidence type="ECO:0000313" key="12">
    <source>
        <dbReference type="Proteomes" id="UP001597502"/>
    </source>
</evidence>
<keyword evidence="3" id="KW-0067">ATP-binding</keyword>
<dbReference type="InterPro" id="IPR025944">
    <property type="entry name" value="Sigma_54_int_dom_CS"/>
</dbReference>
<dbReference type="InterPro" id="IPR002078">
    <property type="entry name" value="Sigma_54_int"/>
</dbReference>
<dbReference type="InterPro" id="IPR030828">
    <property type="entry name" value="HTH_TyrR"/>
</dbReference>
<dbReference type="Proteomes" id="UP001597502">
    <property type="component" value="Unassembled WGS sequence"/>
</dbReference>
<dbReference type="InterPro" id="IPR025943">
    <property type="entry name" value="Sigma_54_int_dom_ATP-bd_2"/>
</dbReference>
<proteinExistence type="predicted"/>
<dbReference type="SUPFAM" id="SSF46689">
    <property type="entry name" value="Homeodomain-like"/>
    <property type="match status" value="1"/>
</dbReference>
<gene>
    <name evidence="11" type="ORF">ACFSUO_07975</name>
</gene>
<accession>A0ABW5V4I1</accession>
<dbReference type="SMART" id="SM00382">
    <property type="entry name" value="AAA"/>
    <property type="match status" value="1"/>
</dbReference>
<keyword evidence="1" id="KW-0547">Nucleotide-binding</keyword>
<dbReference type="PROSITE" id="PS00676">
    <property type="entry name" value="SIGMA54_INTERACT_2"/>
    <property type="match status" value="1"/>
</dbReference>
<dbReference type="InterPro" id="IPR058031">
    <property type="entry name" value="AAA_lid_NorR"/>
</dbReference>
<evidence type="ECO:0000256" key="2">
    <source>
        <dbReference type="ARBA" id="ARBA00022797"/>
    </source>
</evidence>
<dbReference type="Gene3D" id="1.10.10.60">
    <property type="entry name" value="Homeodomain-like"/>
    <property type="match status" value="1"/>
</dbReference>
<dbReference type="PROSITE" id="PS50112">
    <property type="entry name" value="PAS"/>
    <property type="match status" value="1"/>
</dbReference>
<dbReference type="EMBL" id="JBHUNA010000018">
    <property type="protein sequence ID" value="MFD2760902.1"/>
    <property type="molecule type" value="Genomic_DNA"/>
</dbReference>
<evidence type="ECO:0000259" key="8">
    <source>
        <dbReference type="PROSITE" id="PS50045"/>
    </source>
</evidence>
<dbReference type="InterPro" id="IPR009057">
    <property type="entry name" value="Homeodomain-like_sf"/>
</dbReference>
<feature type="domain" description="PAC" evidence="10">
    <location>
        <begin position="96"/>
        <end position="148"/>
    </location>
</feature>
<dbReference type="Gene3D" id="3.40.50.300">
    <property type="entry name" value="P-loop containing nucleotide triphosphate hydrolases"/>
    <property type="match status" value="1"/>
</dbReference>
<feature type="domain" description="Sigma-54 factor interaction" evidence="8">
    <location>
        <begin position="171"/>
        <end position="400"/>
    </location>
</feature>
<dbReference type="SMART" id="SM00091">
    <property type="entry name" value="PAS"/>
    <property type="match status" value="1"/>
</dbReference>
<sequence length="494" mass="55859">MKQASSHISDRMPSLNNQLKQEVELYQTAIDDLQAIFDNSYDVLYVADGKGKTLRVSSACQVLWGEEPEDLIGKSVYELEEKGIFQPSATRIALEQGKKVHIIQRTKEGRTLMVVSTPIRDSEDNITRVVNASRDMTESHKLEEELNEMKMLIDGYRNQLSRPGTNSQDKLIYRSRSMNDIISILPRLGTVDSTVLITGDSGVGKEVVANYIHENSPGDDNPFIKINCASIPEALLESELFGYEQGAFTGAGKKGKAGLFELANEGTLFLDEIGDMPLQLQGKLLRVLQEGEFMRIGGQKPIHVKVRIIAATNQNLEEKIKENLFRRDLFYRLNVIPIDIPPLRDRKEDIFPLIQHFLEGFSSKFNMKKVLSQDVINLLEEYSWPGNVRELKNIVERIVVISNSQEINLETIPSYIKDSFVKQKKSPLIFHEDRGSNGSESIIPLKEAVMQTESHFIQRAARQCSNLTQMAQLLGVNQSTVSRKMQKYGLLDKE</sequence>
<protein>
    <recommendedName>
        <fullName evidence="7">HTH-type transcriptional regulatory protein TyrR</fullName>
    </recommendedName>
</protein>
<keyword evidence="4" id="KW-0805">Transcription regulation</keyword>
<reference evidence="12" key="1">
    <citation type="journal article" date="2019" name="Int. J. Syst. Evol. Microbiol.">
        <title>The Global Catalogue of Microorganisms (GCM) 10K type strain sequencing project: providing services to taxonomists for standard genome sequencing and annotation.</title>
        <authorList>
            <consortium name="The Broad Institute Genomics Platform"/>
            <consortium name="The Broad Institute Genome Sequencing Center for Infectious Disease"/>
            <person name="Wu L."/>
            <person name="Ma J."/>
        </authorList>
    </citation>
    <scope>NUCLEOTIDE SEQUENCE [LARGE SCALE GENOMIC DNA]</scope>
    <source>
        <strain evidence="12">TISTR 1535</strain>
    </source>
</reference>
<keyword evidence="5" id="KW-0238">DNA-binding</keyword>
<evidence type="ECO:0000256" key="4">
    <source>
        <dbReference type="ARBA" id="ARBA00023015"/>
    </source>
</evidence>
<dbReference type="PROSITE" id="PS00675">
    <property type="entry name" value="SIGMA54_INTERACT_1"/>
    <property type="match status" value="1"/>
</dbReference>
<comment type="caution">
    <text evidence="11">The sequence shown here is derived from an EMBL/GenBank/DDBJ whole genome shotgun (WGS) entry which is preliminary data.</text>
</comment>
<dbReference type="InterPro" id="IPR025662">
    <property type="entry name" value="Sigma_54_int_dom_ATP-bd_1"/>
</dbReference>
<dbReference type="InterPro" id="IPR035965">
    <property type="entry name" value="PAS-like_dom_sf"/>
</dbReference>
<dbReference type="Pfam" id="PF18024">
    <property type="entry name" value="HTH_50"/>
    <property type="match status" value="1"/>
</dbReference>
<dbReference type="InterPro" id="IPR000014">
    <property type="entry name" value="PAS"/>
</dbReference>
<dbReference type="Pfam" id="PF00158">
    <property type="entry name" value="Sigma54_activat"/>
    <property type="match status" value="1"/>
</dbReference>
<evidence type="ECO:0000259" key="9">
    <source>
        <dbReference type="PROSITE" id="PS50112"/>
    </source>
</evidence>
<dbReference type="Pfam" id="PF25601">
    <property type="entry name" value="AAA_lid_14"/>
    <property type="match status" value="1"/>
</dbReference>
<evidence type="ECO:0000256" key="3">
    <source>
        <dbReference type="ARBA" id="ARBA00022840"/>
    </source>
</evidence>
<feature type="domain" description="PAS" evidence="9">
    <location>
        <begin position="29"/>
        <end position="79"/>
    </location>
</feature>
<dbReference type="PROSITE" id="PS50113">
    <property type="entry name" value="PAC"/>
    <property type="match status" value="1"/>
</dbReference>
<dbReference type="InterPro" id="IPR000700">
    <property type="entry name" value="PAS-assoc_C"/>
</dbReference>
<organism evidence="11 12">
    <name type="scientific">Lentibacillus juripiscarius</name>
    <dbReference type="NCBI Taxonomy" id="257446"/>
    <lineage>
        <taxon>Bacteria</taxon>
        <taxon>Bacillati</taxon>
        <taxon>Bacillota</taxon>
        <taxon>Bacilli</taxon>
        <taxon>Bacillales</taxon>
        <taxon>Bacillaceae</taxon>
        <taxon>Lentibacillus</taxon>
    </lineage>
</organism>
<evidence type="ECO:0000256" key="6">
    <source>
        <dbReference type="ARBA" id="ARBA00023163"/>
    </source>
</evidence>
<dbReference type="PANTHER" id="PTHR32071">
    <property type="entry name" value="TRANSCRIPTIONAL REGULATORY PROTEIN"/>
    <property type="match status" value="1"/>
</dbReference>
<dbReference type="Pfam" id="PF00989">
    <property type="entry name" value="PAS"/>
    <property type="match status" value="1"/>
</dbReference>
<keyword evidence="12" id="KW-1185">Reference proteome</keyword>
<dbReference type="Gene3D" id="3.30.450.20">
    <property type="entry name" value="PAS domain"/>
    <property type="match status" value="1"/>
</dbReference>
<dbReference type="PROSITE" id="PS00688">
    <property type="entry name" value="SIGMA54_INTERACT_3"/>
    <property type="match status" value="1"/>
</dbReference>
<name>A0ABW5V4I1_9BACI</name>
<keyword evidence="6" id="KW-0804">Transcription</keyword>
<dbReference type="SUPFAM" id="SSF55785">
    <property type="entry name" value="PYP-like sensor domain (PAS domain)"/>
    <property type="match status" value="1"/>
</dbReference>
<dbReference type="Gene3D" id="1.10.8.60">
    <property type="match status" value="1"/>
</dbReference>
<evidence type="ECO:0000259" key="10">
    <source>
        <dbReference type="PROSITE" id="PS50113"/>
    </source>
</evidence>
<dbReference type="PROSITE" id="PS50045">
    <property type="entry name" value="SIGMA54_INTERACT_4"/>
    <property type="match status" value="1"/>
</dbReference>
<dbReference type="InterPro" id="IPR013767">
    <property type="entry name" value="PAS_fold"/>
</dbReference>
<evidence type="ECO:0000256" key="5">
    <source>
        <dbReference type="ARBA" id="ARBA00023125"/>
    </source>
</evidence>
<evidence type="ECO:0000256" key="7">
    <source>
        <dbReference type="ARBA" id="ARBA00029500"/>
    </source>
</evidence>
<dbReference type="SUPFAM" id="SSF52540">
    <property type="entry name" value="P-loop containing nucleoside triphosphate hydrolases"/>
    <property type="match status" value="1"/>
</dbReference>
<evidence type="ECO:0000313" key="11">
    <source>
        <dbReference type="EMBL" id="MFD2760902.1"/>
    </source>
</evidence>
<dbReference type="CDD" id="cd00009">
    <property type="entry name" value="AAA"/>
    <property type="match status" value="1"/>
</dbReference>
<dbReference type="InterPro" id="IPR027417">
    <property type="entry name" value="P-loop_NTPase"/>
</dbReference>
<dbReference type="CDD" id="cd00130">
    <property type="entry name" value="PAS"/>
    <property type="match status" value="1"/>
</dbReference>
<dbReference type="InterPro" id="IPR003593">
    <property type="entry name" value="AAA+_ATPase"/>
</dbReference>
<evidence type="ECO:0000256" key="1">
    <source>
        <dbReference type="ARBA" id="ARBA00022741"/>
    </source>
</evidence>
<dbReference type="NCBIfam" id="TIGR00229">
    <property type="entry name" value="sensory_box"/>
    <property type="match status" value="1"/>
</dbReference>